<evidence type="ECO:0000256" key="20">
    <source>
        <dbReference type="ARBA" id="ARBA00071529"/>
    </source>
</evidence>
<keyword evidence="14" id="KW-0472">Membrane</keyword>
<dbReference type="CDD" id="cd14072">
    <property type="entry name" value="STKc_MARK"/>
    <property type="match status" value="1"/>
</dbReference>
<dbReference type="InterPro" id="IPR008271">
    <property type="entry name" value="Ser/Thr_kinase_AS"/>
</dbReference>
<dbReference type="InterPro" id="IPR000719">
    <property type="entry name" value="Prot_kinase_dom"/>
</dbReference>
<dbReference type="GO" id="GO:0042995">
    <property type="term" value="C:cell projection"/>
    <property type="evidence" value="ECO:0007669"/>
    <property type="project" value="UniProtKB-SubCell"/>
</dbReference>
<feature type="compositionally biased region" description="Polar residues" evidence="23">
    <location>
        <begin position="540"/>
        <end position="621"/>
    </location>
</feature>
<evidence type="ECO:0000256" key="23">
    <source>
        <dbReference type="SAM" id="MobiDB-lite"/>
    </source>
</evidence>
<dbReference type="GO" id="GO:0005938">
    <property type="term" value="C:cell cortex"/>
    <property type="evidence" value="ECO:0007669"/>
    <property type="project" value="UniProtKB-SubCell"/>
</dbReference>
<dbReference type="PROSITE" id="PS00107">
    <property type="entry name" value="PROTEIN_KINASE_ATP"/>
    <property type="match status" value="1"/>
</dbReference>
<keyword evidence="13 22" id="KW-0067">ATP-binding</keyword>
<dbReference type="EC" id="2.7.11.1" evidence="5"/>
<dbReference type="SUPFAM" id="SSF103243">
    <property type="entry name" value="KA1-like"/>
    <property type="match status" value="1"/>
</dbReference>
<dbReference type="PROSITE" id="PS50011">
    <property type="entry name" value="PROTEIN_KINASE_DOM"/>
    <property type="match status" value="1"/>
</dbReference>
<evidence type="ECO:0000256" key="1">
    <source>
        <dbReference type="ARBA" id="ARBA00004236"/>
    </source>
</evidence>
<evidence type="ECO:0000256" key="15">
    <source>
        <dbReference type="ARBA" id="ARBA00023273"/>
    </source>
</evidence>
<gene>
    <name evidence="27" type="ORF">ABEB36_001542</name>
</gene>
<dbReference type="InterPro" id="IPR028375">
    <property type="entry name" value="KA1/Ssp2_C"/>
</dbReference>
<dbReference type="InterPro" id="IPR049508">
    <property type="entry name" value="MARK1-4_cat"/>
</dbReference>
<dbReference type="InterPro" id="IPR017441">
    <property type="entry name" value="Protein_kinase_ATP_BS"/>
</dbReference>
<dbReference type="Pfam" id="PF00069">
    <property type="entry name" value="Pkinase"/>
    <property type="match status" value="1"/>
</dbReference>
<sequence length="815" mass="90687">MFEVSTLGSCKLDAAVALKQANTIKPQLSVKEEPVTIKNHMMRLLRRSKSTAAAHSDKVPNHKIQQAPHQHHHHHYHHNHVVHPQNNTTRNGGGMVVNMVEGVPVVVGPAIGKNRKSNENTEPSGRSNSTTSASGRNRPRLGDEPTIGKYKLLKTIGKGNFAKVKLAKHVPTGKEVAIKIIDKTQLTPGSLQKLFREVRIMKMLDHPNIVKLFQVIETEKTLYLVMEYASGGEVFDYLVLHGRMKEKEARAKFRQIVSAVQYCHQKRIIHRDLKAENLLLDSEMNIKIADFGFSNEFTPGNKLDTFCGSPPYAAPELFQGKKYDGPEVDVWSLGVILYTLVSGSLPFDGSTLRELRERVLRGKYRIPFYMSTDCENLLKKFLVLNPAKRASLETIMKDKWMNQGYENDELKPYVEPEADMNDPKRIEVLVSLGFKRYEVENSLDTQKYDDVFATYLLLGRKSTDPESDGSRSGSSLSLRNMAGQQQPGAAQPTAQSPSHRGVHRSISATHAKPNRRASSGGIRGLAFGTPLPLAGETLRTGPQPQTPTAQSNNHQSGFKRQNTVDSATIKENSARLNSRPTSAQPKTVTENRIQSSARARTVSKNTTLSLGTTVGRRSTISYDGKSESTEKTNLAVDLPSRTNASPAATRQQAFPRNTSARSTFHSGQTRPRPQYAQGPPGDSTHARSFFAKFSLKSFTKRVQGGGGTQQIDENVKPRSLRFTWSMKTTSSRDPEEIMAEIQKVLEANNCDYEQREKFLLLCVHGDPNTDSLVQWEIEVCKLPRLSLNGVRFKRISGTSIGFKNIASKIANELKL</sequence>
<keyword evidence="28" id="KW-1185">Reference proteome</keyword>
<evidence type="ECO:0000256" key="12">
    <source>
        <dbReference type="ARBA" id="ARBA00022777"/>
    </source>
</evidence>
<dbReference type="Gene3D" id="3.30.200.20">
    <property type="entry name" value="Phosphorylase Kinase, domain 1"/>
    <property type="match status" value="1"/>
</dbReference>
<dbReference type="PROSITE" id="PS50030">
    <property type="entry name" value="UBA"/>
    <property type="match status" value="1"/>
</dbReference>
<evidence type="ECO:0000256" key="19">
    <source>
        <dbReference type="ARBA" id="ARBA00063680"/>
    </source>
</evidence>
<protein>
    <recommendedName>
        <fullName evidence="20">MAP/microtubule affinity-regulating kinase 3</fullName>
        <ecNumber evidence="5">2.7.11.1</ecNumber>
    </recommendedName>
    <alternativeName>
        <fullName evidence="21">Serine/threonine-protein kinase par-1</fullName>
    </alternativeName>
</protein>
<dbReference type="Gene3D" id="1.10.510.10">
    <property type="entry name" value="Transferase(Phosphotransferase) domain 1"/>
    <property type="match status" value="1"/>
</dbReference>
<evidence type="ECO:0000256" key="16">
    <source>
        <dbReference type="ARBA" id="ARBA00047899"/>
    </source>
</evidence>
<evidence type="ECO:0000256" key="18">
    <source>
        <dbReference type="ARBA" id="ARBA00054424"/>
    </source>
</evidence>
<evidence type="ECO:0000256" key="11">
    <source>
        <dbReference type="ARBA" id="ARBA00022741"/>
    </source>
</evidence>
<accession>A0ABD1FEX7</accession>
<evidence type="ECO:0000256" key="14">
    <source>
        <dbReference type="ARBA" id="ARBA00023136"/>
    </source>
</evidence>
<dbReference type="PROSITE" id="PS50032">
    <property type="entry name" value="KA1"/>
    <property type="match status" value="1"/>
</dbReference>
<dbReference type="FunFam" id="1.10.8.10:FF:000005">
    <property type="entry name" value="Non-specific serine/threonine protein kinase"/>
    <property type="match status" value="1"/>
</dbReference>
<feature type="compositionally biased region" description="Polar residues" evidence="23">
    <location>
        <begin position="640"/>
        <end position="671"/>
    </location>
</feature>
<evidence type="ECO:0000259" key="24">
    <source>
        <dbReference type="PROSITE" id="PS50011"/>
    </source>
</evidence>
<feature type="region of interest" description="Disordered" evidence="23">
    <location>
        <begin position="462"/>
        <end position="683"/>
    </location>
</feature>
<reference evidence="27 28" key="1">
    <citation type="submission" date="2024-05" db="EMBL/GenBank/DDBJ databases">
        <title>Genetic variation in Jamaican populations of the coffee berry borer (Hypothenemus hampei).</title>
        <authorList>
            <person name="Errbii M."/>
            <person name="Myrie A."/>
        </authorList>
    </citation>
    <scope>NUCLEOTIDE SEQUENCE [LARGE SCALE GENOMIC DNA]</scope>
    <source>
        <strain evidence="27">JA-Hopewell-2020-01-JO</strain>
        <tissue evidence="27">Whole body</tissue>
    </source>
</reference>
<dbReference type="SUPFAM" id="SSF56112">
    <property type="entry name" value="Protein kinase-like (PK-like)"/>
    <property type="match status" value="1"/>
</dbReference>
<evidence type="ECO:0000313" key="27">
    <source>
        <dbReference type="EMBL" id="KAL1517822.1"/>
    </source>
</evidence>
<name>A0ABD1FEX7_HYPHA</name>
<comment type="caution">
    <text evidence="27">The sequence shown here is derived from an EMBL/GenBank/DDBJ whole genome shotgun (WGS) entry which is preliminary data.</text>
</comment>
<dbReference type="GO" id="GO:0005886">
    <property type="term" value="C:plasma membrane"/>
    <property type="evidence" value="ECO:0007669"/>
    <property type="project" value="UniProtKB-SubCell"/>
</dbReference>
<evidence type="ECO:0000313" key="28">
    <source>
        <dbReference type="Proteomes" id="UP001566132"/>
    </source>
</evidence>
<feature type="domain" description="Protein kinase" evidence="24">
    <location>
        <begin position="150"/>
        <end position="401"/>
    </location>
</feature>
<evidence type="ECO:0000256" key="2">
    <source>
        <dbReference type="ARBA" id="ARBA00004316"/>
    </source>
</evidence>
<dbReference type="SMART" id="SM00220">
    <property type="entry name" value="S_TKc"/>
    <property type="match status" value="1"/>
</dbReference>
<dbReference type="Gene3D" id="3.30.310.80">
    <property type="entry name" value="Kinase associated domain 1, KA1"/>
    <property type="match status" value="1"/>
</dbReference>
<evidence type="ECO:0000256" key="13">
    <source>
        <dbReference type="ARBA" id="ARBA00022840"/>
    </source>
</evidence>
<feature type="domain" description="UBA" evidence="25">
    <location>
        <begin position="420"/>
        <end position="459"/>
    </location>
</feature>
<evidence type="ECO:0000256" key="6">
    <source>
        <dbReference type="ARBA" id="ARBA00022475"/>
    </source>
</evidence>
<dbReference type="EMBL" id="JBDJPC010000001">
    <property type="protein sequence ID" value="KAL1517822.1"/>
    <property type="molecule type" value="Genomic_DNA"/>
</dbReference>
<evidence type="ECO:0000256" key="4">
    <source>
        <dbReference type="ARBA" id="ARBA00006234"/>
    </source>
</evidence>
<comment type="subcellular location">
    <subcellularLocation>
        <location evidence="1">Cell membrane</location>
    </subcellularLocation>
    <subcellularLocation>
        <location evidence="2">Cell projection</location>
    </subcellularLocation>
    <subcellularLocation>
        <location evidence="3">Cytoplasm</location>
        <location evidence="3">Cell cortex</location>
    </subcellularLocation>
</comment>
<dbReference type="InterPro" id="IPR011009">
    <property type="entry name" value="Kinase-like_dom_sf"/>
</dbReference>
<comment type="subunit">
    <text evidence="19">Interacts with MAPT/TAU. Interacts with DLG5 (via coiled-coil domain). Interacts with STK3/MST2 and STK4/MST1 in the presence of DLG5. Interacts with YWHAB, YWHAG, YWHAQ and YWHAZ. Interacts with PKP2 (via N-terminus). Interacts with CDC25C. Interacts with KSR1.</text>
</comment>
<keyword evidence="12" id="KW-0418">Kinase</keyword>
<comment type="catalytic activity">
    <reaction evidence="17">
        <text>L-seryl-[protein] + ATP = O-phospho-L-seryl-[protein] + ADP + H(+)</text>
        <dbReference type="Rhea" id="RHEA:17989"/>
        <dbReference type="Rhea" id="RHEA-COMP:9863"/>
        <dbReference type="Rhea" id="RHEA-COMP:11604"/>
        <dbReference type="ChEBI" id="CHEBI:15378"/>
        <dbReference type="ChEBI" id="CHEBI:29999"/>
        <dbReference type="ChEBI" id="CHEBI:30616"/>
        <dbReference type="ChEBI" id="CHEBI:83421"/>
        <dbReference type="ChEBI" id="CHEBI:456216"/>
        <dbReference type="EC" id="2.7.11.1"/>
    </reaction>
</comment>
<dbReference type="AlphaFoldDB" id="A0ABD1FEX7"/>
<comment type="function">
    <text evidence="18">Serine/threonine-protein kinase. Involved in the specific phosphorylation of microtubule-associated proteins for MAP2 and MAP4. Phosphorylates the microtubule-associated protein MAPT/TAU. Phosphorylates CDC25C on 'Ser-216'. Regulates localization and activity of some histone deacetylases by mediating phosphorylation of HDAC7, promoting subsequent interaction between HDAC7 and 14-3-3 and export from the nucleus. Regulates localization and activity of MITF by mediating its phosphorylation, promoting subsequent interaction between MITF and 14-3-3 and retention in the cytosol. Negatively regulates the Hippo signaling pathway and antagonizes the phosphorylation of LATS1. Cooperates with DLG5 to inhibit the kinase activity of STK3/MST2 toward LATS1. Phosphorylates PKP2 and KSR1.</text>
</comment>
<evidence type="ECO:0000256" key="8">
    <source>
        <dbReference type="ARBA" id="ARBA00022527"/>
    </source>
</evidence>
<dbReference type="PROSITE" id="PS00108">
    <property type="entry name" value="PROTEIN_KINASE_ST"/>
    <property type="match status" value="1"/>
</dbReference>
<dbReference type="FunFam" id="3.30.310.80:FF:000001">
    <property type="entry name" value="Non-specific serine/threonine protein kinase"/>
    <property type="match status" value="1"/>
</dbReference>
<evidence type="ECO:0000259" key="26">
    <source>
        <dbReference type="PROSITE" id="PS50032"/>
    </source>
</evidence>
<evidence type="ECO:0000256" key="22">
    <source>
        <dbReference type="PROSITE-ProRule" id="PRU10141"/>
    </source>
</evidence>
<keyword evidence="6" id="KW-1003">Cell membrane</keyword>
<dbReference type="GO" id="GO:0005524">
    <property type="term" value="F:ATP binding"/>
    <property type="evidence" value="ECO:0007669"/>
    <property type="project" value="UniProtKB-UniRule"/>
</dbReference>
<dbReference type="PANTHER" id="PTHR24346:SF82">
    <property type="entry name" value="KP78A-RELATED"/>
    <property type="match status" value="1"/>
</dbReference>
<evidence type="ECO:0000259" key="25">
    <source>
        <dbReference type="PROSITE" id="PS50030"/>
    </source>
</evidence>
<dbReference type="CDD" id="cd14337">
    <property type="entry name" value="UBA_MARK_Par1"/>
    <property type="match status" value="1"/>
</dbReference>
<dbReference type="InterPro" id="IPR001772">
    <property type="entry name" value="KA1_dom"/>
</dbReference>
<evidence type="ECO:0000256" key="5">
    <source>
        <dbReference type="ARBA" id="ARBA00012513"/>
    </source>
</evidence>
<dbReference type="FunFam" id="1.10.510.10:FF:001032">
    <property type="entry name" value="KP78b, isoform A"/>
    <property type="match status" value="1"/>
</dbReference>
<feature type="domain" description="KA1" evidence="26">
    <location>
        <begin position="766"/>
        <end position="815"/>
    </location>
</feature>
<dbReference type="Pfam" id="PF02149">
    <property type="entry name" value="KA1"/>
    <property type="match status" value="1"/>
</dbReference>
<evidence type="ECO:0000256" key="9">
    <source>
        <dbReference type="ARBA" id="ARBA00022553"/>
    </source>
</evidence>
<feature type="compositionally biased region" description="Low complexity" evidence="23">
    <location>
        <begin position="470"/>
        <end position="495"/>
    </location>
</feature>
<evidence type="ECO:0000256" key="7">
    <source>
        <dbReference type="ARBA" id="ARBA00022490"/>
    </source>
</evidence>
<dbReference type="Proteomes" id="UP001566132">
    <property type="component" value="Unassembled WGS sequence"/>
</dbReference>
<dbReference type="InterPro" id="IPR015940">
    <property type="entry name" value="UBA"/>
</dbReference>
<feature type="binding site" evidence="22">
    <location>
        <position position="179"/>
    </location>
    <ligand>
        <name>ATP</name>
        <dbReference type="ChEBI" id="CHEBI:30616"/>
    </ligand>
</feature>
<proteinExistence type="inferred from homology"/>
<comment type="similarity">
    <text evidence="4">Belongs to the protein kinase superfamily. CAMK Ser/Thr protein kinase family. SNF1 subfamily.</text>
</comment>
<keyword evidence="7" id="KW-0963">Cytoplasm</keyword>
<keyword evidence="15" id="KW-0966">Cell projection</keyword>
<dbReference type="Gene3D" id="1.10.8.10">
    <property type="entry name" value="DNA helicase RuvA subunit, C-terminal domain"/>
    <property type="match status" value="1"/>
</dbReference>
<organism evidence="27 28">
    <name type="scientific">Hypothenemus hampei</name>
    <name type="common">Coffee berry borer</name>
    <dbReference type="NCBI Taxonomy" id="57062"/>
    <lineage>
        <taxon>Eukaryota</taxon>
        <taxon>Metazoa</taxon>
        <taxon>Ecdysozoa</taxon>
        <taxon>Arthropoda</taxon>
        <taxon>Hexapoda</taxon>
        <taxon>Insecta</taxon>
        <taxon>Pterygota</taxon>
        <taxon>Neoptera</taxon>
        <taxon>Endopterygota</taxon>
        <taxon>Coleoptera</taxon>
        <taxon>Polyphaga</taxon>
        <taxon>Cucujiformia</taxon>
        <taxon>Curculionidae</taxon>
        <taxon>Scolytinae</taxon>
        <taxon>Hypothenemus</taxon>
    </lineage>
</organism>
<dbReference type="GO" id="GO:0004674">
    <property type="term" value="F:protein serine/threonine kinase activity"/>
    <property type="evidence" value="ECO:0007669"/>
    <property type="project" value="UniProtKB-KW"/>
</dbReference>
<keyword evidence="10" id="KW-0808">Transferase</keyword>
<keyword evidence="8" id="KW-0723">Serine/threonine-protein kinase</keyword>
<feature type="region of interest" description="Disordered" evidence="23">
    <location>
        <begin position="108"/>
        <end position="146"/>
    </location>
</feature>
<evidence type="ECO:0000256" key="3">
    <source>
        <dbReference type="ARBA" id="ARBA00004544"/>
    </source>
</evidence>
<evidence type="ECO:0000256" key="10">
    <source>
        <dbReference type="ARBA" id="ARBA00022679"/>
    </source>
</evidence>
<comment type="catalytic activity">
    <reaction evidence="16">
        <text>L-threonyl-[protein] + ATP = O-phospho-L-threonyl-[protein] + ADP + H(+)</text>
        <dbReference type="Rhea" id="RHEA:46608"/>
        <dbReference type="Rhea" id="RHEA-COMP:11060"/>
        <dbReference type="Rhea" id="RHEA-COMP:11605"/>
        <dbReference type="ChEBI" id="CHEBI:15378"/>
        <dbReference type="ChEBI" id="CHEBI:30013"/>
        <dbReference type="ChEBI" id="CHEBI:30616"/>
        <dbReference type="ChEBI" id="CHEBI:61977"/>
        <dbReference type="ChEBI" id="CHEBI:456216"/>
        <dbReference type="EC" id="2.7.11.1"/>
    </reaction>
</comment>
<keyword evidence="11 22" id="KW-0547">Nucleotide-binding</keyword>
<dbReference type="CDD" id="cd12196">
    <property type="entry name" value="MARK1-3_C"/>
    <property type="match status" value="1"/>
</dbReference>
<dbReference type="PANTHER" id="PTHR24346">
    <property type="entry name" value="MAP/MICROTUBULE AFFINITY-REGULATING KINASE"/>
    <property type="match status" value="1"/>
</dbReference>
<dbReference type="FunFam" id="3.30.200.20:FF:000003">
    <property type="entry name" value="Non-specific serine/threonine protein kinase"/>
    <property type="match status" value="1"/>
</dbReference>
<keyword evidence="9" id="KW-0597">Phosphoprotein</keyword>
<evidence type="ECO:0000256" key="21">
    <source>
        <dbReference type="ARBA" id="ARBA00074935"/>
    </source>
</evidence>
<feature type="compositionally biased region" description="Polar residues" evidence="23">
    <location>
        <begin position="120"/>
        <end position="135"/>
    </location>
</feature>
<evidence type="ECO:0000256" key="17">
    <source>
        <dbReference type="ARBA" id="ARBA00048679"/>
    </source>
</evidence>